<evidence type="ECO:0000313" key="14">
    <source>
        <dbReference type="Proteomes" id="UP000460298"/>
    </source>
</evidence>
<keyword evidence="7 11" id="KW-0418">Kinase</keyword>
<dbReference type="PANTHER" id="PTHR42833">
    <property type="entry name" value="URIDYLATE KINASE"/>
    <property type="match status" value="1"/>
</dbReference>
<reference evidence="13 14" key="1">
    <citation type="submission" date="2019-10" db="EMBL/GenBank/DDBJ databases">
        <title>Extracellular Electron Transfer in a Candidatus Methanoperedens spp. Enrichment Culture.</title>
        <authorList>
            <person name="Berger S."/>
            <person name="Rangel Shaw D."/>
            <person name="Berben T."/>
            <person name="In 'T Zandt M."/>
            <person name="Frank J."/>
            <person name="Reimann J."/>
            <person name="Jetten M.S.M."/>
            <person name="Welte C.U."/>
        </authorList>
    </citation>
    <scope>NUCLEOTIDE SEQUENCE [LARGE SCALE GENOMIC DNA]</scope>
    <source>
        <strain evidence="13">SB12</strain>
    </source>
</reference>
<dbReference type="EC" id="2.7.4.22" evidence="11"/>
<evidence type="ECO:0000256" key="6">
    <source>
        <dbReference type="ARBA" id="ARBA00022741"/>
    </source>
</evidence>
<keyword evidence="4 11" id="KW-0963">Cytoplasm</keyword>
<dbReference type="SUPFAM" id="SSF53633">
    <property type="entry name" value="Carbamate kinase-like"/>
    <property type="match status" value="1"/>
</dbReference>
<evidence type="ECO:0000256" key="5">
    <source>
        <dbReference type="ARBA" id="ARBA00022679"/>
    </source>
</evidence>
<evidence type="ECO:0000313" key="13">
    <source>
        <dbReference type="EMBL" id="KAB2929623.1"/>
    </source>
</evidence>
<feature type="binding site" evidence="11">
    <location>
        <position position="163"/>
    </location>
    <ligand>
        <name>ATP</name>
        <dbReference type="ChEBI" id="CHEBI:30616"/>
    </ligand>
</feature>
<feature type="binding site" evidence="11">
    <location>
        <position position="60"/>
    </location>
    <ligand>
        <name>ATP</name>
        <dbReference type="ChEBI" id="CHEBI:30616"/>
    </ligand>
</feature>
<evidence type="ECO:0000256" key="3">
    <source>
        <dbReference type="ARBA" id="ARBA00007614"/>
    </source>
</evidence>
<evidence type="ECO:0000259" key="12">
    <source>
        <dbReference type="Pfam" id="PF00696"/>
    </source>
</evidence>
<organism evidence="13 14">
    <name type="scientific">Leptonema illini</name>
    <dbReference type="NCBI Taxonomy" id="183"/>
    <lineage>
        <taxon>Bacteria</taxon>
        <taxon>Pseudomonadati</taxon>
        <taxon>Spirochaetota</taxon>
        <taxon>Spirochaetia</taxon>
        <taxon>Leptospirales</taxon>
        <taxon>Leptospiraceae</taxon>
        <taxon>Leptonema</taxon>
    </lineage>
</organism>
<keyword evidence="5 11" id="KW-0808">Transferase</keyword>
<dbReference type="GO" id="GO:0005737">
    <property type="term" value="C:cytoplasm"/>
    <property type="evidence" value="ECO:0007669"/>
    <property type="project" value="UniProtKB-SubCell"/>
</dbReference>
<dbReference type="RefSeq" id="WP_002768954.1">
    <property type="nucleotide sequence ID" value="NZ_JQDG01000011.1"/>
</dbReference>
<dbReference type="PROSITE" id="PS50096">
    <property type="entry name" value="IQ"/>
    <property type="match status" value="1"/>
</dbReference>
<comment type="pathway">
    <text evidence="2 11">Pyrimidine metabolism; CTP biosynthesis via de novo pathway; UDP from UMP (UMPK route): step 1/1.</text>
</comment>
<sequence length="246" mass="26712">MSSRFPYTRILLKLSGESFAKRGEGGIDPDLVLKVAEQIRICARQGINVAVVIGGGNILRGGTAAEAGMDRATADYMGMLGTVINALALQDACEKIGLITRVQSAIEMKAVAEGYIRRKAMRHLEKNRIVIFAGGTGNPYFTTDTTAALRATEVSCQVILKATKVDGVYDSDPFKNPDAKRFKKISFFESLQKQLKVMDATALALCMENNIPIIVFDIFKEGNLERLINGADIGTLISSNPGVEYE</sequence>
<comment type="caution">
    <text evidence="11">Lacks conserved residue(s) required for the propagation of feature annotation.</text>
</comment>
<evidence type="ECO:0000256" key="7">
    <source>
        <dbReference type="ARBA" id="ARBA00022777"/>
    </source>
</evidence>
<dbReference type="Proteomes" id="UP000460298">
    <property type="component" value="Unassembled WGS sequence"/>
</dbReference>
<dbReference type="OrthoDB" id="9807458at2"/>
<dbReference type="InterPro" id="IPR011817">
    <property type="entry name" value="Uridylate_kinase"/>
</dbReference>
<dbReference type="PANTHER" id="PTHR42833:SF4">
    <property type="entry name" value="URIDYLATE KINASE PUMPKIN, CHLOROPLASTIC"/>
    <property type="match status" value="1"/>
</dbReference>
<comment type="caution">
    <text evidence="13">The sequence shown here is derived from an EMBL/GenBank/DDBJ whole genome shotgun (WGS) entry which is preliminary data.</text>
</comment>
<dbReference type="InterPro" id="IPR036393">
    <property type="entry name" value="AceGlu_kinase-like_sf"/>
</dbReference>
<feature type="domain" description="Aspartate/glutamate/uridylate kinase" evidence="12">
    <location>
        <begin position="9"/>
        <end position="217"/>
    </location>
</feature>
<gene>
    <name evidence="11" type="primary">pyrH</name>
    <name evidence="13" type="ORF">F9K24_19140</name>
</gene>
<keyword evidence="6 11" id="KW-0547">Nucleotide-binding</keyword>
<evidence type="ECO:0000256" key="10">
    <source>
        <dbReference type="ARBA" id="ARBA00047767"/>
    </source>
</evidence>
<dbReference type="GO" id="GO:0044210">
    <property type="term" value="P:'de novo' CTP biosynthetic process"/>
    <property type="evidence" value="ECO:0007669"/>
    <property type="project" value="UniProtKB-UniRule"/>
</dbReference>
<comment type="activity regulation">
    <text evidence="11">Inhibited by UTP.</text>
</comment>
<feature type="binding site" evidence="11">
    <location>
        <position position="55"/>
    </location>
    <ligand>
        <name>UMP</name>
        <dbReference type="ChEBI" id="CHEBI:57865"/>
    </ligand>
</feature>
<evidence type="ECO:0000256" key="11">
    <source>
        <dbReference type="HAMAP-Rule" id="MF_01220"/>
    </source>
</evidence>
<dbReference type="InterPro" id="IPR001048">
    <property type="entry name" value="Asp/Glu/Uridylate_kinase"/>
</dbReference>
<comment type="similarity">
    <text evidence="3 11">Belongs to the UMP kinase family.</text>
</comment>
<comment type="subcellular location">
    <subcellularLocation>
        <location evidence="1 11">Cytoplasm</location>
    </subcellularLocation>
</comment>
<keyword evidence="9 11" id="KW-0665">Pyrimidine biosynthesis</keyword>
<dbReference type="GO" id="GO:0033862">
    <property type="term" value="F:UMP kinase activity"/>
    <property type="evidence" value="ECO:0007669"/>
    <property type="project" value="UniProtKB-EC"/>
</dbReference>
<dbReference type="HAMAP" id="MF_01220_B">
    <property type="entry name" value="PyrH_B"/>
    <property type="match status" value="1"/>
</dbReference>
<comment type="function">
    <text evidence="11">Catalyzes the reversible phosphorylation of UMP to UDP.</text>
</comment>
<dbReference type="UniPathway" id="UPA00159">
    <property type="reaction ID" value="UER00275"/>
</dbReference>
<dbReference type="FunFam" id="3.40.1160.10:FF:000001">
    <property type="entry name" value="Uridylate kinase"/>
    <property type="match status" value="1"/>
</dbReference>
<evidence type="ECO:0000256" key="9">
    <source>
        <dbReference type="ARBA" id="ARBA00022975"/>
    </source>
</evidence>
<feature type="binding site" evidence="11">
    <location>
        <position position="56"/>
    </location>
    <ligand>
        <name>ATP</name>
        <dbReference type="ChEBI" id="CHEBI:30616"/>
    </ligand>
</feature>
<name>A0A833LXE2_9LEPT</name>
<dbReference type="GO" id="GO:0005524">
    <property type="term" value="F:ATP binding"/>
    <property type="evidence" value="ECO:0007669"/>
    <property type="project" value="UniProtKB-KW"/>
</dbReference>
<dbReference type="EMBL" id="WBUI01000028">
    <property type="protein sequence ID" value="KAB2929623.1"/>
    <property type="molecule type" value="Genomic_DNA"/>
</dbReference>
<dbReference type="AlphaFoldDB" id="A0A833LXE2"/>
<dbReference type="GO" id="GO:0006225">
    <property type="term" value="P:UDP biosynthetic process"/>
    <property type="evidence" value="ECO:0007669"/>
    <property type="project" value="TreeGrafter"/>
</dbReference>
<dbReference type="InterPro" id="IPR015963">
    <property type="entry name" value="Uridylate_kinase_bac"/>
</dbReference>
<feature type="binding site" evidence="11">
    <location>
        <position position="169"/>
    </location>
    <ligand>
        <name>ATP</name>
        <dbReference type="ChEBI" id="CHEBI:30616"/>
    </ligand>
</feature>
<dbReference type="NCBIfam" id="TIGR02075">
    <property type="entry name" value="pyrH_bact"/>
    <property type="match status" value="1"/>
</dbReference>
<keyword evidence="8 11" id="KW-0067">ATP-binding</keyword>
<proteinExistence type="inferred from homology"/>
<feature type="binding site" evidence="11">
    <location>
        <begin position="136"/>
        <end position="143"/>
    </location>
    <ligand>
        <name>UMP</name>
        <dbReference type="ChEBI" id="CHEBI:57865"/>
    </ligand>
</feature>
<feature type="binding site" evidence="11">
    <location>
        <position position="75"/>
    </location>
    <ligand>
        <name>UMP</name>
        <dbReference type="ChEBI" id="CHEBI:57865"/>
    </ligand>
</feature>
<evidence type="ECO:0000256" key="2">
    <source>
        <dbReference type="ARBA" id="ARBA00004791"/>
    </source>
</evidence>
<evidence type="ECO:0000256" key="8">
    <source>
        <dbReference type="ARBA" id="ARBA00022840"/>
    </source>
</evidence>
<protein>
    <recommendedName>
        <fullName evidence="11">Uridylate kinase</fullName>
        <shortName evidence="11">UK</shortName>
        <ecNumber evidence="11">2.7.4.22</ecNumber>
    </recommendedName>
    <alternativeName>
        <fullName evidence="11">Uridine monophosphate kinase</fullName>
        <shortName evidence="11">UMP kinase</shortName>
        <shortName evidence="11">UMPK</shortName>
    </alternativeName>
</protein>
<dbReference type="PIRSF" id="PIRSF005650">
    <property type="entry name" value="Uridylate_kin"/>
    <property type="match status" value="1"/>
</dbReference>
<dbReference type="Gene3D" id="3.40.1160.10">
    <property type="entry name" value="Acetylglutamate kinase-like"/>
    <property type="match status" value="1"/>
</dbReference>
<comment type="subunit">
    <text evidence="11">Homohexamer.</text>
</comment>
<comment type="catalytic activity">
    <reaction evidence="10 11">
        <text>UMP + ATP = UDP + ADP</text>
        <dbReference type="Rhea" id="RHEA:24400"/>
        <dbReference type="ChEBI" id="CHEBI:30616"/>
        <dbReference type="ChEBI" id="CHEBI:57865"/>
        <dbReference type="ChEBI" id="CHEBI:58223"/>
        <dbReference type="ChEBI" id="CHEBI:456216"/>
        <dbReference type="EC" id="2.7.4.22"/>
    </reaction>
</comment>
<dbReference type="Pfam" id="PF00696">
    <property type="entry name" value="AA_kinase"/>
    <property type="match status" value="1"/>
</dbReference>
<feature type="binding site" evidence="11">
    <location>
        <position position="172"/>
    </location>
    <ligand>
        <name>ATP</name>
        <dbReference type="ChEBI" id="CHEBI:30616"/>
    </ligand>
</feature>
<dbReference type="CDD" id="cd04254">
    <property type="entry name" value="AAK_UMPK-PyrH-Ec"/>
    <property type="match status" value="1"/>
</dbReference>
<accession>A0A833LXE2</accession>
<feature type="binding site" evidence="11">
    <location>
        <begin position="13"/>
        <end position="16"/>
    </location>
    <ligand>
        <name>ATP</name>
        <dbReference type="ChEBI" id="CHEBI:30616"/>
    </ligand>
</feature>
<evidence type="ECO:0000256" key="4">
    <source>
        <dbReference type="ARBA" id="ARBA00022490"/>
    </source>
</evidence>
<evidence type="ECO:0000256" key="1">
    <source>
        <dbReference type="ARBA" id="ARBA00004496"/>
    </source>
</evidence>